<evidence type="ECO:0000256" key="1">
    <source>
        <dbReference type="SAM" id="Coils"/>
    </source>
</evidence>
<dbReference type="PANTHER" id="PTHR38043">
    <property type="entry name" value="PROTEIN HEMX"/>
    <property type="match status" value="1"/>
</dbReference>
<evidence type="ECO:0000313" key="4">
    <source>
        <dbReference type="Proteomes" id="UP000307749"/>
    </source>
</evidence>
<dbReference type="Proteomes" id="UP000307749">
    <property type="component" value="Unassembled WGS sequence"/>
</dbReference>
<keyword evidence="2" id="KW-1133">Transmembrane helix</keyword>
<dbReference type="InterPro" id="IPR007470">
    <property type="entry name" value="HemX"/>
</dbReference>
<protein>
    <recommendedName>
        <fullName evidence="5">Uroporphyrin-3 C-methyltransferase</fullName>
    </recommendedName>
</protein>
<dbReference type="STRING" id="993689.GCA_002077135_00550"/>
<dbReference type="OrthoDB" id="5944509at2"/>
<keyword evidence="4" id="KW-1185">Reference proteome</keyword>
<evidence type="ECO:0008006" key="5">
    <source>
        <dbReference type="Google" id="ProtNLM"/>
    </source>
</evidence>
<keyword evidence="2" id="KW-0812">Transmembrane</keyword>
<evidence type="ECO:0000256" key="2">
    <source>
        <dbReference type="SAM" id="Phobius"/>
    </source>
</evidence>
<reference evidence="3 4" key="1">
    <citation type="submission" date="2017-02" db="EMBL/GenBank/DDBJ databases">
        <title>Whole genome sequencing of Metallibacterium scheffleri DSM 24874 (T).</title>
        <authorList>
            <person name="Kumar S."/>
            <person name="Patil P."/>
            <person name="Patil P.B."/>
        </authorList>
    </citation>
    <scope>NUCLEOTIDE SEQUENCE [LARGE SCALE GENOMIC DNA]</scope>
    <source>
        <strain evidence="3 4">DSM 24874</strain>
    </source>
</reference>
<proteinExistence type="predicted"/>
<dbReference type="RefSeq" id="WP_081125974.1">
    <property type="nucleotide sequence ID" value="NZ_LDOS01000001.1"/>
</dbReference>
<name>A0A4S3KHX1_9GAMM</name>
<keyword evidence="2" id="KW-0472">Membrane</keyword>
<feature type="coiled-coil region" evidence="1">
    <location>
        <begin position="53"/>
        <end position="108"/>
    </location>
</feature>
<comment type="caution">
    <text evidence="3">The sequence shown here is derived from an EMBL/GenBank/DDBJ whole genome shotgun (WGS) entry which is preliminary data.</text>
</comment>
<dbReference type="PANTHER" id="PTHR38043:SF1">
    <property type="entry name" value="PROTEIN HEMX"/>
    <property type="match status" value="1"/>
</dbReference>
<organism evidence="3 4">
    <name type="scientific">Metallibacterium scheffleri</name>
    <dbReference type="NCBI Taxonomy" id="993689"/>
    <lineage>
        <taxon>Bacteria</taxon>
        <taxon>Pseudomonadati</taxon>
        <taxon>Pseudomonadota</taxon>
        <taxon>Gammaproteobacteria</taxon>
        <taxon>Lysobacterales</taxon>
        <taxon>Rhodanobacteraceae</taxon>
        <taxon>Metallibacterium</taxon>
    </lineage>
</organism>
<dbReference type="AlphaFoldDB" id="A0A4S3KHX1"/>
<gene>
    <name evidence="3" type="ORF">B1806_13160</name>
</gene>
<keyword evidence="1" id="KW-0175">Coiled coil</keyword>
<dbReference type="EMBL" id="MWQO01000050">
    <property type="protein sequence ID" value="THD08327.1"/>
    <property type="molecule type" value="Genomic_DNA"/>
</dbReference>
<dbReference type="Pfam" id="PF04375">
    <property type="entry name" value="HemX"/>
    <property type="match status" value="1"/>
</dbReference>
<feature type="transmembrane region" description="Helical" evidence="2">
    <location>
        <begin position="20"/>
        <end position="39"/>
    </location>
</feature>
<accession>A0A4S3KHX1</accession>
<sequence>MDETYIPAHPEPPRSRWRRLWWWLPLLVVLLLGAALWQLRQTDHAARQALSLSRSQNERIDTLQDALGNLQQERAGLSQRLDDAAAVNRALREELLGLRERTRTLEDAVAALGESRNGGTQALRLDEAEFLLRMAQERYSLFHDAGGALDAARLAAQALSGVNAPVYAPLRADVAGVITALENLQPIARAAQLDVLGQLRAQVWALPLAPGAQPAARQAGVLARIGHALAGLVRIRRIDQAPLSGAGSNLLHEMLALDLAQAQAALLAWDGSTYQSALADARALLQSRFDARAIATQNFSAQIEALKPLPAAPLPQLAATLTELRRLRALETLRAPVPVAPAKGARR</sequence>
<evidence type="ECO:0000313" key="3">
    <source>
        <dbReference type="EMBL" id="THD08327.1"/>
    </source>
</evidence>